<dbReference type="RefSeq" id="WP_091517185.1">
    <property type="nucleotide sequence ID" value="NZ_CBDQZW010000029.1"/>
</dbReference>
<dbReference type="Proteomes" id="UP000199025">
    <property type="component" value="Unassembled WGS sequence"/>
</dbReference>
<dbReference type="Pfam" id="PF03235">
    <property type="entry name" value="GmrSD_N"/>
    <property type="match status" value="1"/>
</dbReference>
<dbReference type="OrthoDB" id="9787127at2"/>
<organism evidence="2 3">
    <name type="scientific">Amycolatopsis sacchari</name>
    <dbReference type="NCBI Taxonomy" id="115433"/>
    <lineage>
        <taxon>Bacteria</taxon>
        <taxon>Bacillati</taxon>
        <taxon>Actinomycetota</taxon>
        <taxon>Actinomycetes</taxon>
        <taxon>Pseudonocardiales</taxon>
        <taxon>Pseudonocardiaceae</taxon>
        <taxon>Amycolatopsis</taxon>
    </lineage>
</organism>
<name>A0A1I4DNG4_9PSEU</name>
<reference evidence="2 3" key="1">
    <citation type="submission" date="2016-10" db="EMBL/GenBank/DDBJ databases">
        <authorList>
            <person name="de Groot N.N."/>
        </authorList>
    </citation>
    <scope>NUCLEOTIDE SEQUENCE [LARGE SCALE GENOMIC DNA]</scope>
    <source>
        <strain evidence="2 3">DSM 44468</strain>
    </source>
</reference>
<dbReference type="AlphaFoldDB" id="A0A1I4DNG4"/>
<dbReference type="PANTHER" id="PTHR37292:SF2">
    <property type="entry name" value="DUF262 DOMAIN-CONTAINING PROTEIN"/>
    <property type="match status" value="1"/>
</dbReference>
<dbReference type="STRING" id="115433.SAMN05421835_14918"/>
<sequence>MANGVQSGLTADALEVQELVRRVRSGQIRVPNFQRGLRWGYAEVRALFDSILRDFPIGNLLLWQRPAEEATLTLGAIHLEAPAMSNAWWVVDGQQRITSLYNALSEEAVYDARFALSYDLEAGRIVRRTDEAGPLVIPLPVLFDLTRVLAWARDNPEVADRIEEVNSITARIRQFRIPIYLVEQDDEGILREIFDRMNNSGKKLTRAEVFSALNPGTRDDQSAIELIADRISQEFGFGRIDDDTVLAALLARRGADVQREIRLEFDTADRKGAIDFTNEDRDTAFAEGEKALSSAVLFLQEKANVPHFSFLPYRYLLVVLTRFFGLHPEVSERDLVLLRRWFWRAALIGPALFKGSTTGTTRQFNRRIRKDGPSESVQRLLEAISGRKSEPLRPQNFRTNESTARVILCAWWKKRPRSPRTGREYEIVNLTEVIGDRSTPADAVPRLRSGSRAGRYSSWASNRILTPDQEIVINEVESDFMAAKRGMDLSSWNNLLSSHTLTPDLLNQWGEPEFFVKREELIESDLKKFIELMCEYEMEDTPPLDQLIFDVSDESEMDLNSDLLGSGGFDAGP</sequence>
<keyword evidence="3" id="KW-1185">Reference proteome</keyword>
<evidence type="ECO:0000313" key="2">
    <source>
        <dbReference type="EMBL" id="SFK93877.1"/>
    </source>
</evidence>
<evidence type="ECO:0000259" key="1">
    <source>
        <dbReference type="Pfam" id="PF03235"/>
    </source>
</evidence>
<proteinExistence type="predicted"/>
<feature type="domain" description="GmrSD restriction endonucleases N-terminal" evidence="1">
    <location>
        <begin position="17"/>
        <end position="212"/>
    </location>
</feature>
<dbReference type="EMBL" id="FORP01000049">
    <property type="protein sequence ID" value="SFK93877.1"/>
    <property type="molecule type" value="Genomic_DNA"/>
</dbReference>
<accession>A0A1I4DNG4</accession>
<dbReference type="PANTHER" id="PTHR37292">
    <property type="entry name" value="VNG6097C"/>
    <property type="match status" value="1"/>
</dbReference>
<protein>
    <recommendedName>
        <fullName evidence="1">GmrSD restriction endonucleases N-terminal domain-containing protein</fullName>
    </recommendedName>
</protein>
<gene>
    <name evidence="2" type="ORF">SAMN05421835_14918</name>
</gene>
<dbReference type="InterPro" id="IPR004919">
    <property type="entry name" value="GmrSD_N"/>
</dbReference>
<evidence type="ECO:0000313" key="3">
    <source>
        <dbReference type="Proteomes" id="UP000199025"/>
    </source>
</evidence>